<evidence type="ECO:0000313" key="2">
    <source>
        <dbReference type="EMBL" id="MCM2369852.1"/>
    </source>
</evidence>
<protein>
    <submittedName>
        <fullName evidence="2">Uncharacterized protein</fullName>
    </submittedName>
</protein>
<comment type="caution">
    <text evidence="2">The sequence shown here is derived from an EMBL/GenBank/DDBJ whole genome shotgun (WGS) entry which is preliminary data.</text>
</comment>
<dbReference type="EMBL" id="JAMQBK010000014">
    <property type="protein sequence ID" value="MCM2369852.1"/>
    <property type="molecule type" value="Genomic_DNA"/>
</dbReference>
<dbReference type="RefSeq" id="WP_250927522.1">
    <property type="nucleotide sequence ID" value="NZ_JAMQBK010000014.1"/>
</dbReference>
<reference evidence="2 3" key="1">
    <citation type="journal article" date="2022" name="Syst. Appl. Microbiol.">
        <title>Rhodopirellula aestuarii sp. nov., a novel member of the genus Rhodopirellula isolated from brackish sediments collected in the Tagus River estuary, Portugal.</title>
        <authorList>
            <person name="Vitorino I.R."/>
            <person name="Klimek D."/>
            <person name="Calusinska M."/>
            <person name="Lobo-da-Cunha A."/>
            <person name="Vasconcelos V."/>
            <person name="Lage O.M."/>
        </authorList>
    </citation>
    <scope>NUCLEOTIDE SEQUENCE [LARGE SCALE GENOMIC DNA]</scope>
    <source>
        <strain evidence="2 3">ICT_H3.1</strain>
    </source>
</reference>
<evidence type="ECO:0000256" key="1">
    <source>
        <dbReference type="SAM" id="MobiDB-lite"/>
    </source>
</evidence>
<proteinExistence type="predicted"/>
<keyword evidence="3" id="KW-1185">Reference proteome</keyword>
<accession>A0ABT0TZ71</accession>
<name>A0ABT0TZ71_9BACT</name>
<dbReference type="Proteomes" id="UP001202961">
    <property type="component" value="Unassembled WGS sequence"/>
</dbReference>
<evidence type="ECO:0000313" key="3">
    <source>
        <dbReference type="Proteomes" id="UP001202961"/>
    </source>
</evidence>
<organism evidence="2 3">
    <name type="scientific">Aporhodopirellula aestuarii</name>
    <dbReference type="NCBI Taxonomy" id="2950107"/>
    <lineage>
        <taxon>Bacteria</taxon>
        <taxon>Pseudomonadati</taxon>
        <taxon>Planctomycetota</taxon>
        <taxon>Planctomycetia</taxon>
        <taxon>Pirellulales</taxon>
        <taxon>Pirellulaceae</taxon>
        <taxon>Aporhodopirellula</taxon>
    </lineage>
</organism>
<sequence>MKDVFVQSQWDELCDHLNQVAGYFGSKANRTSQFSDESKAFRQSDPPVRYQDLLERTREAAALAARWRSEIALHDHDEEMIDEASEESFPASDPPAFSHSHA</sequence>
<gene>
    <name evidence="2" type="ORF">NB063_04370</name>
</gene>
<feature type="region of interest" description="Disordered" evidence="1">
    <location>
        <begin position="77"/>
        <end position="102"/>
    </location>
</feature>